<dbReference type="Pfam" id="PF00884">
    <property type="entry name" value="Sulfatase"/>
    <property type="match status" value="1"/>
</dbReference>
<dbReference type="GO" id="GO:0005737">
    <property type="term" value="C:cytoplasm"/>
    <property type="evidence" value="ECO:0007669"/>
    <property type="project" value="TreeGrafter"/>
</dbReference>
<evidence type="ECO:0000256" key="5">
    <source>
        <dbReference type="ARBA" id="ARBA00022801"/>
    </source>
</evidence>
<dbReference type="PROSITE" id="PS00149">
    <property type="entry name" value="SULFATASE_2"/>
    <property type="match status" value="1"/>
</dbReference>
<dbReference type="InterPro" id="IPR035874">
    <property type="entry name" value="IDS"/>
</dbReference>
<keyword evidence="4 7" id="KW-0732">Signal</keyword>
<feature type="signal peptide" evidence="7">
    <location>
        <begin position="1"/>
        <end position="21"/>
    </location>
</feature>
<organism evidence="9 10">
    <name type="scientific">Callosobruchus maculatus</name>
    <name type="common">Southern cowpea weevil</name>
    <name type="synonym">Pulse bruchid</name>
    <dbReference type="NCBI Taxonomy" id="64391"/>
    <lineage>
        <taxon>Eukaryota</taxon>
        <taxon>Metazoa</taxon>
        <taxon>Ecdysozoa</taxon>
        <taxon>Arthropoda</taxon>
        <taxon>Hexapoda</taxon>
        <taxon>Insecta</taxon>
        <taxon>Pterygota</taxon>
        <taxon>Neoptera</taxon>
        <taxon>Endopterygota</taxon>
        <taxon>Coleoptera</taxon>
        <taxon>Polyphaga</taxon>
        <taxon>Cucujiformia</taxon>
        <taxon>Chrysomeloidea</taxon>
        <taxon>Chrysomelidae</taxon>
        <taxon>Bruchinae</taxon>
        <taxon>Bruchini</taxon>
        <taxon>Callosobruchus</taxon>
    </lineage>
</organism>
<evidence type="ECO:0000256" key="2">
    <source>
        <dbReference type="ARBA" id="ARBA00008779"/>
    </source>
</evidence>
<dbReference type="PANTHER" id="PTHR45953">
    <property type="entry name" value="IDURONATE 2-SULFATASE"/>
    <property type="match status" value="1"/>
</dbReference>
<keyword evidence="10" id="KW-1185">Reference proteome</keyword>
<comment type="similarity">
    <text evidence="2">Belongs to the sulfatase family.</text>
</comment>
<dbReference type="InterPro" id="IPR000917">
    <property type="entry name" value="Sulfatase_N"/>
</dbReference>
<dbReference type="InterPro" id="IPR017850">
    <property type="entry name" value="Alkaline_phosphatase_core_sf"/>
</dbReference>
<sequence length="409" mass="46282">MMIMILKICFLLLVINYGTCAKPNILLIIVDDLKPVLGCFGDINAYTPNIDRLADKSFVFKNVFAQQALCAPSRNSLLTSRRPDSLHLYDFDSYWRSTVGNFTTIPQYFKENGYHTYSIGKVFHPGKSSNFTDDYPFSWSKPTFHPKTEQFMNSPVCVDIDGSLVKNLICPVIVESQPGNTLPDIESLNEAVNFLEQRRNSTEPYFLAVGFHKPHVPFKFPNEYLEYHPIENVSLPTNIDRPSSLPLVAWNPWTDIRLRHDIQALNLSFPFGPMPGHMTRKIIQAYNAATTYVDDLIGKLLNHVDSNTIVVLTADHGWSRGEHGEFSKFSNYDEATKVPLIIHIPGLSTGEVISDALVELVDLFPTLVDLTQVAEALPLCPKHGNRLACTEGRSLAPYMAYKKWERWLV</sequence>
<evidence type="ECO:0000313" key="9">
    <source>
        <dbReference type="EMBL" id="VEN48844.1"/>
    </source>
</evidence>
<evidence type="ECO:0000256" key="1">
    <source>
        <dbReference type="ARBA" id="ARBA00001913"/>
    </source>
</evidence>
<gene>
    <name evidence="9" type="ORF">CALMAC_LOCUS10156</name>
</gene>
<dbReference type="GO" id="GO:0046872">
    <property type="term" value="F:metal ion binding"/>
    <property type="evidence" value="ECO:0007669"/>
    <property type="project" value="UniProtKB-KW"/>
</dbReference>
<dbReference type="OrthoDB" id="96314at2759"/>
<keyword evidence="6" id="KW-0106">Calcium</keyword>
<dbReference type="EMBL" id="CAACVG010008184">
    <property type="protein sequence ID" value="VEN48844.1"/>
    <property type="molecule type" value="Genomic_DNA"/>
</dbReference>
<accession>A0A653CLQ9</accession>
<evidence type="ECO:0000259" key="8">
    <source>
        <dbReference type="Pfam" id="PF00884"/>
    </source>
</evidence>
<evidence type="ECO:0000256" key="4">
    <source>
        <dbReference type="ARBA" id="ARBA00022729"/>
    </source>
</evidence>
<keyword evidence="5" id="KW-0378">Hydrolase</keyword>
<keyword evidence="3" id="KW-0479">Metal-binding</keyword>
<comment type="cofactor">
    <cofactor evidence="1">
        <name>Ca(2+)</name>
        <dbReference type="ChEBI" id="CHEBI:29108"/>
    </cofactor>
</comment>
<protein>
    <recommendedName>
        <fullName evidence="8">Sulfatase N-terminal domain-containing protein</fullName>
    </recommendedName>
</protein>
<reference evidence="9 10" key="1">
    <citation type="submission" date="2019-01" db="EMBL/GenBank/DDBJ databases">
        <authorList>
            <person name="Sayadi A."/>
        </authorList>
    </citation>
    <scope>NUCLEOTIDE SEQUENCE [LARGE SCALE GENOMIC DNA]</scope>
</reference>
<feature type="domain" description="Sulfatase N-terminal" evidence="8">
    <location>
        <begin position="23"/>
        <end position="372"/>
    </location>
</feature>
<evidence type="ECO:0000256" key="6">
    <source>
        <dbReference type="ARBA" id="ARBA00022837"/>
    </source>
</evidence>
<dbReference type="PANTHER" id="PTHR45953:SF1">
    <property type="entry name" value="IDURONATE 2-SULFATASE"/>
    <property type="match status" value="1"/>
</dbReference>
<dbReference type="InterPro" id="IPR024607">
    <property type="entry name" value="Sulfatase_CS"/>
</dbReference>
<dbReference type="AlphaFoldDB" id="A0A653CLQ9"/>
<dbReference type="GO" id="GO:0004423">
    <property type="term" value="F:iduronate-2-sulfatase activity"/>
    <property type="evidence" value="ECO:0007669"/>
    <property type="project" value="InterPro"/>
</dbReference>
<name>A0A653CLQ9_CALMS</name>
<proteinExistence type="inferred from homology"/>
<dbReference type="SUPFAM" id="SSF53649">
    <property type="entry name" value="Alkaline phosphatase-like"/>
    <property type="match status" value="1"/>
</dbReference>
<dbReference type="Proteomes" id="UP000410492">
    <property type="component" value="Unassembled WGS sequence"/>
</dbReference>
<evidence type="ECO:0000256" key="3">
    <source>
        <dbReference type="ARBA" id="ARBA00022723"/>
    </source>
</evidence>
<feature type="chain" id="PRO_5025002732" description="Sulfatase N-terminal domain-containing protein" evidence="7">
    <location>
        <begin position="22"/>
        <end position="409"/>
    </location>
</feature>
<dbReference type="Gene3D" id="3.40.720.10">
    <property type="entry name" value="Alkaline Phosphatase, subunit A"/>
    <property type="match status" value="1"/>
</dbReference>
<evidence type="ECO:0000313" key="10">
    <source>
        <dbReference type="Proteomes" id="UP000410492"/>
    </source>
</evidence>
<evidence type="ECO:0000256" key="7">
    <source>
        <dbReference type="SAM" id="SignalP"/>
    </source>
</evidence>
<dbReference type="CDD" id="cd16030">
    <property type="entry name" value="iduronate-2-sulfatase"/>
    <property type="match status" value="1"/>
</dbReference>